<dbReference type="InterPro" id="IPR002052">
    <property type="entry name" value="DNA_methylase_N6_adenine_CS"/>
</dbReference>
<dbReference type="Pfam" id="PF12161">
    <property type="entry name" value="HsdM_N"/>
    <property type="match status" value="1"/>
</dbReference>
<dbReference type="OrthoDB" id="467945at2"/>
<dbReference type="SUPFAM" id="SSF53335">
    <property type="entry name" value="S-adenosyl-L-methionine-dependent methyltransferases"/>
    <property type="match status" value="1"/>
</dbReference>
<comment type="caution">
    <text evidence="10">The sequence shown here is derived from an EMBL/GenBank/DDBJ whole genome shotgun (WGS) entry which is preliminary data.</text>
</comment>
<dbReference type="AlphaFoldDB" id="A0A2A2TKF4"/>
<gene>
    <name evidence="10" type="ORF">CK510_09770</name>
</gene>
<dbReference type="InterPro" id="IPR003356">
    <property type="entry name" value="DNA_methylase_A-5"/>
</dbReference>
<comment type="catalytic activity">
    <reaction evidence="7">
        <text>a 2'-deoxyadenosine in DNA + S-adenosyl-L-methionine = an N(6)-methyl-2'-deoxyadenosine in DNA + S-adenosyl-L-homocysteine + H(+)</text>
        <dbReference type="Rhea" id="RHEA:15197"/>
        <dbReference type="Rhea" id="RHEA-COMP:12418"/>
        <dbReference type="Rhea" id="RHEA-COMP:12419"/>
        <dbReference type="ChEBI" id="CHEBI:15378"/>
        <dbReference type="ChEBI" id="CHEBI:57856"/>
        <dbReference type="ChEBI" id="CHEBI:59789"/>
        <dbReference type="ChEBI" id="CHEBI:90615"/>
        <dbReference type="ChEBI" id="CHEBI:90616"/>
        <dbReference type="EC" id="2.1.1.72"/>
    </reaction>
</comment>
<evidence type="ECO:0000256" key="7">
    <source>
        <dbReference type="ARBA" id="ARBA00047942"/>
    </source>
</evidence>
<dbReference type="PANTHER" id="PTHR42998">
    <property type="entry name" value="TYPE I RESTRICTION ENZYME HINDVIIP M PROTEIN-RELATED"/>
    <property type="match status" value="1"/>
</dbReference>
<feature type="domain" description="DNA methylase adenine-specific" evidence="8">
    <location>
        <begin position="160"/>
        <end position="481"/>
    </location>
</feature>
<evidence type="ECO:0000256" key="2">
    <source>
        <dbReference type="ARBA" id="ARBA00011900"/>
    </source>
</evidence>
<keyword evidence="5" id="KW-0949">S-adenosyl-L-methionine</keyword>
<dbReference type="InterPro" id="IPR022749">
    <property type="entry name" value="D12N6_MeTrfase_N"/>
</dbReference>
<accession>A0A2A2TKF4</accession>
<feature type="domain" description="N6 adenine-specific DNA methyltransferase N-terminal" evidence="9">
    <location>
        <begin position="22"/>
        <end position="147"/>
    </location>
</feature>
<dbReference type="EMBL" id="NTFS01000081">
    <property type="protein sequence ID" value="PAX56983.1"/>
    <property type="molecule type" value="Genomic_DNA"/>
</dbReference>
<dbReference type="PRINTS" id="PR00507">
    <property type="entry name" value="N12N6MTFRASE"/>
</dbReference>
<reference evidence="10 11" key="1">
    <citation type="submission" date="2017-08" db="EMBL/GenBank/DDBJ databases">
        <title>Draft genome sequence of filamentous cyanobacterium Calothrix elsteri CCALA 953.</title>
        <authorList>
            <person name="Gagunashvili A.N."/>
            <person name="Elster J."/>
            <person name="Andresson O.S."/>
        </authorList>
    </citation>
    <scope>NUCLEOTIDE SEQUENCE [LARGE SCALE GENOMIC DNA]</scope>
    <source>
        <strain evidence="10 11">CCALA 953</strain>
    </source>
</reference>
<dbReference type="GO" id="GO:0008170">
    <property type="term" value="F:N-methyltransferase activity"/>
    <property type="evidence" value="ECO:0007669"/>
    <property type="project" value="InterPro"/>
</dbReference>
<evidence type="ECO:0000256" key="5">
    <source>
        <dbReference type="ARBA" id="ARBA00022691"/>
    </source>
</evidence>
<keyword evidence="4" id="KW-0808">Transferase</keyword>
<name>A0A2A2TKF4_9CYAN</name>
<protein>
    <recommendedName>
        <fullName evidence="2">site-specific DNA-methyltransferase (adenine-specific)</fullName>
        <ecNumber evidence="2">2.1.1.72</ecNumber>
    </recommendedName>
</protein>
<evidence type="ECO:0000256" key="4">
    <source>
        <dbReference type="ARBA" id="ARBA00022679"/>
    </source>
</evidence>
<sequence length="521" mass="58490">MVARGQKNNESKNGNGAKLSFEQTLWAAADKLRGHLDAAEYKHVVLGLIFLKYISDAFSELYNIYSEQPHVDPEDHDEYTAENVFWVPKEARWSFLQANAKQPTIGKLLDEAMDAIEKENSSLKGVLPKDYNKPALDKQLLGEIIDLIGKIGLGDAESRSKDILGGVYEYFLGQFANAEGKRGGQFYTPRCVVQLLVEMIEPYKGRIYDPCCGSGGMFVQSEKFVAAHGGKVGDISIYGQESNPTTWKLCKMNLALRGIEGNMGDRNADTFHNDLHKDLKADFILANPPFNMSDWGGDRLREDTRWKYGTPPTSNANYAWVMHKIHHLAPNGIAGFVLANGSMSSNQSGEGDIRQSIIDADLVDCMVALPGQLFYNTQIPACLWFLAKSKKNGKFRNRTGETLFIDARKMGVLIDRVHRELTVEDIARIAQIYHAWRGEKEAGEYEDIPGFCKSAKLDEIISHGYVLTPGRYVGAEEVEDDDEAFEEKMLHLTKKLEQQFEESARLEAIIKENLRRLGYGE</sequence>
<dbReference type="Proteomes" id="UP000218238">
    <property type="component" value="Unassembled WGS sequence"/>
</dbReference>
<dbReference type="EC" id="2.1.1.72" evidence="2"/>
<dbReference type="GO" id="GO:0009007">
    <property type="term" value="F:site-specific DNA-methyltransferase (adenine-specific) activity"/>
    <property type="evidence" value="ECO:0007669"/>
    <property type="project" value="UniProtKB-EC"/>
</dbReference>
<organism evidence="10 11">
    <name type="scientific">Brunnivagina elsteri CCALA 953</name>
    <dbReference type="NCBI Taxonomy" id="987040"/>
    <lineage>
        <taxon>Bacteria</taxon>
        <taxon>Bacillati</taxon>
        <taxon>Cyanobacteriota</taxon>
        <taxon>Cyanophyceae</taxon>
        <taxon>Nostocales</taxon>
        <taxon>Calotrichaceae</taxon>
        <taxon>Brunnivagina</taxon>
    </lineage>
</organism>
<evidence type="ECO:0000256" key="6">
    <source>
        <dbReference type="ARBA" id="ARBA00022747"/>
    </source>
</evidence>
<evidence type="ECO:0000313" key="10">
    <source>
        <dbReference type="EMBL" id="PAX56983.1"/>
    </source>
</evidence>
<comment type="similarity">
    <text evidence="1">Belongs to the N(4)/N(6)-methyltransferase family.</text>
</comment>
<dbReference type="CDD" id="cd02440">
    <property type="entry name" value="AdoMet_MTases"/>
    <property type="match status" value="1"/>
</dbReference>
<keyword evidence="11" id="KW-1185">Reference proteome</keyword>
<dbReference type="Gene3D" id="3.40.50.150">
    <property type="entry name" value="Vaccinia Virus protein VP39"/>
    <property type="match status" value="1"/>
</dbReference>
<dbReference type="InterPro" id="IPR052916">
    <property type="entry name" value="Type-I_RE_MTase_Subunit"/>
</dbReference>
<keyword evidence="3 10" id="KW-0489">Methyltransferase</keyword>
<dbReference type="PANTHER" id="PTHR42998:SF1">
    <property type="entry name" value="TYPE I RESTRICTION ENZYME HINDI METHYLASE SUBUNIT"/>
    <property type="match status" value="1"/>
</dbReference>
<evidence type="ECO:0000259" key="9">
    <source>
        <dbReference type="Pfam" id="PF12161"/>
    </source>
</evidence>
<proteinExistence type="inferred from homology"/>
<dbReference type="GO" id="GO:0032259">
    <property type="term" value="P:methylation"/>
    <property type="evidence" value="ECO:0007669"/>
    <property type="project" value="UniProtKB-KW"/>
</dbReference>
<evidence type="ECO:0000259" key="8">
    <source>
        <dbReference type="Pfam" id="PF02384"/>
    </source>
</evidence>
<keyword evidence="6" id="KW-0680">Restriction system</keyword>
<evidence type="ECO:0000256" key="1">
    <source>
        <dbReference type="ARBA" id="ARBA00006594"/>
    </source>
</evidence>
<dbReference type="InterPro" id="IPR038333">
    <property type="entry name" value="T1MK-like_N_sf"/>
</dbReference>
<dbReference type="GO" id="GO:0009307">
    <property type="term" value="P:DNA restriction-modification system"/>
    <property type="evidence" value="ECO:0007669"/>
    <property type="project" value="UniProtKB-KW"/>
</dbReference>
<evidence type="ECO:0000313" key="11">
    <source>
        <dbReference type="Proteomes" id="UP000218238"/>
    </source>
</evidence>
<evidence type="ECO:0000256" key="3">
    <source>
        <dbReference type="ARBA" id="ARBA00022603"/>
    </source>
</evidence>
<dbReference type="GO" id="GO:0003677">
    <property type="term" value="F:DNA binding"/>
    <property type="evidence" value="ECO:0007669"/>
    <property type="project" value="InterPro"/>
</dbReference>
<dbReference type="PROSITE" id="PS00092">
    <property type="entry name" value="N6_MTASE"/>
    <property type="match status" value="1"/>
</dbReference>
<dbReference type="Gene3D" id="1.20.1260.30">
    <property type="match status" value="1"/>
</dbReference>
<dbReference type="InterPro" id="IPR029063">
    <property type="entry name" value="SAM-dependent_MTases_sf"/>
</dbReference>
<dbReference type="Pfam" id="PF02384">
    <property type="entry name" value="N6_Mtase"/>
    <property type="match status" value="1"/>
</dbReference>